<proteinExistence type="predicted"/>
<evidence type="ECO:0000313" key="1">
    <source>
        <dbReference type="EMBL" id="PXF60556.1"/>
    </source>
</evidence>
<protein>
    <submittedName>
        <fullName evidence="1">Uncharacterized protein</fullName>
    </submittedName>
</protein>
<reference evidence="1" key="1">
    <citation type="submission" date="2018-01" db="EMBL/GenBank/DDBJ databases">
        <authorList>
            <person name="Krukenberg V."/>
        </authorList>
    </citation>
    <scope>NUCLEOTIDE SEQUENCE</scope>
    <source>
        <strain evidence="1">E20ANME2</strain>
    </source>
</reference>
<evidence type="ECO:0000313" key="2">
    <source>
        <dbReference type="Proteomes" id="UP000248329"/>
    </source>
</evidence>
<name>A0AC61L1P2_9EURY</name>
<organism evidence="1 2">
    <name type="scientific">Candidatus Methanogaster sp</name>
    <dbReference type="NCBI Taxonomy" id="3386292"/>
    <lineage>
        <taxon>Archaea</taxon>
        <taxon>Methanobacteriati</taxon>
        <taxon>Methanobacteriota</taxon>
        <taxon>Stenosarchaea group</taxon>
        <taxon>Methanomicrobia</taxon>
        <taxon>Methanosarcinales</taxon>
        <taxon>ANME-2 cluster</taxon>
        <taxon>Candidatus Methanogasteraceae</taxon>
        <taxon>Candidatus Methanogaster</taxon>
    </lineage>
</organism>
<dbReference type="EMBL" id="PQXF01000014">
    <property type="protein sequence ID" value="PXF60556.1"/>
    <property type="molecule type" value="Genomic_DNA"/>
</dbReference>
<sequence length="562" mass="59384">MTRFIQLTGLNILILISISLVAASETTIGIDDYSVEPGNMITAPIRIDDTVNISGCEINFTYNPTVVHVTGVTQGDLRYSFASNVDNGSGWMRANALDADGLSGNVTFAYIDLTTVGDVGDTSPLNITSANIFDINYTTIAYTVNNGSFEIISANDTTPPEITSVAIDPAVTLPNGSIYVTVTATDESGIASVTANDVVLALVANDMYVGTVTAAGAPGTYNVTVVATDASNNSNVATDDSATYEVKLPATLYIEDVVVRPWENATVPITVLDVVNLSSCEINFTYNPTVVRITDVIRGDLRYSFKFNVNNGSGWMRANALDVNGLSGNVTFASLTLTAVGNESDVCGMEFEDSRLLDISFKEIVHIRRNGTFSIHENVPPEVTNVSKTPIAILYDNGRPRTPGTNISLLSAHVTDTDGKITTVTINLSSIGGSPAQPMEHVSGDLWEVTTNAIEVAINAPNFTHQLTITATDNDGGINDSVSIELTVLKRGDVTGDGLVDEMDVDYISSYAAGLEPEASNPPGLLVGDVVGEAGDPVGDEVVDMMDALYLAKYTSGKAGEP</sequence>
<comment type="caution">
    <text evidence="1">The sequence shown here is derived from an EMBL/GenBank/DDBJ whole genome shotgun (WGS) entry which is preliminary data.</text>
</comment>
<accession>A0AC61L1P2</accession>
<gene>
    <name evidence="1" type="ORF">C4B59_08505</name>
</gene>
<dbReference type="Proteomes" id="UP000248329">
    <property type="component" value="Unassembled WGS sequence"/>
</dbReference>